<keyword evidence="3" id="KW-1185">Reference proteome</keyword>
<keyword evidence="1" id="KW-0812">Transmembrane</keyword>
<keyword evidence="1" id="KW-1133">Transmembrane helix</keyword>
<feature type="transmembrane region" description="Helical" evidence="1">
    <location>
        <begin position="122"/>
        <end position="143"/>
    </location>
</feature>
<evidence type="ECO:0000313" key="2">
    <source>
        <dbReference type="EMBL" id="CED70907.1"/>
    </source>
</evidence>
<evidence type="ECO:0000313" key="3">
    <source>
        <dbReference type="Proteomes" id="UP000032427"/>
    </source>
</evidence>
<keyword evidence="1" id="KW-0472">Membrane</keyword>
<feature type="transmembrane region" description="Helical" evidence="1">
    <location>
        <begin position="56"/>
        <end position="75"/>
    </location>
</feature>
<dbReference type="STRING" id="80852.AWOD_I_0814"/>
<name>A0A090IKT5_9GAMM</name>
<accession>A0A090IKT5</accession>
<feature type="transmembrane region" description="Helical" evidence="1">
    <location>
        <begin position="81"/>
        <end position="101"/>
    </location>
</feature>
<dbReference type="EMBL" id="LN554846">
    <property type="protein sequence ID" value="CED70907.1"/>
    <property type="molecule type" value="Genomic_DNA"/>
</dbReference>
<feature type="transmembrane region" description="Helical" evidence="1">
    <location>
        <begin position="24"/>
        <end position="44"/>
    </location>
</feature>
<protein>
    <submittedName>
        <fullName evidence="2">Membrane protein</fullName>
    </submittedName>
</protein>
<feature type="transmembrane region" description="Helical" evidence="1">
    <location>
        <begin position="155"/>
        <end position="177"/>
    </location>
</feature>
<sequence length="186" mass="21227">MRWLTVLSAIALLAYPLAVYYGLHFGGITTVAGVLAVLFLVRMVGGKQVPIKELKYIAMISGGAGIILAGLGWLFRSEGWFTFYPVIVNIVMFTVFFWTLFQPQSMIERFARLQEPDLPPSGVVYTRTVTKVWCVFFIINGSISLSTCFLEMKVWMLYNGFISYLLIGTLFVTEWLVRQWIKRKEV</sequence>
<organism evidence="2 3">
    <name type="scientific">Aliivibrio wodanis</name>
    <dbReference type="NCBI Taxonomy" id="80852"/>
    <lineage>
        <taxon>Bacteria</taxon>
        <taxon>Pseudomonadati</taxon>
        <taxon>Pseudomonadota</taxon>
        <taxon>Gammaproteobacteria</taxon>
        <taxon>Vibrionales</taxon>
        <taxon>Vibrionaceae</taxon>
        <taxon>Aliivibrio</taxon>
    </lineage>
</organism>
<dbReference type="Proteomes" id="UP000032427">
    <property type="component" value="Chromosome 1"/>
</dbReference>
<dbReference type="HOGENOM" id="CLU_108379_0_0_6"/>
<proteinExistence type="predicted"/>
<dbReference type="KEGG" id="awd:AWOD_I_0814"/>
<dbReference type="OrthoDB" id="8537043at2"/>
<dbReference type="GeneID" id="28540383"/>
<dbReference type="PATRIC" id="fig|80852.17.peg.827"/>
<gene>
    <name evidence="2" type="ORF">AWOD_I_0814</name>
</gene>
<evidence type="ECO:0000256" key="1">
    <source>
        <dbReference type="SAM" id="Phobius"/>
    </source>
</evidence>
<dbReference type="AlphaFoldDB" id="A0A090IKT5"/>
<reference evidence="3" key="1">
    <citation type="submission" date="2014-09" db="EMBL/GenBank/DDBJ databases">
        <authorList>
            <person name="Hjerde E."/>
        </authorList>
    </citation>
    <scope>NUCLEOTIDE SEQUENCE [LARGE SCALE GENOMIC DNA]</scope>
    <source>
        <strain evidence="3">06/09/139</strain>
    </source>
</reference>